<evidence type="ECO:0000313" key="3">
    <source>
        <dbReference type="Proteomes" id="UP000691718"/>
    </source>
</evidence>
<reference evidence="2" key="1">
    <citation type="submission" date="2021-04" db="EMBL/GenBank/DDBJ databases">
        <authorList>
            <person name="Tunstrom K."/>
        </authorList>
    </citation>
    <scope>NUCLEOTIDE SEQUENCE</scope>
</reference>
<dbReference type="AlphaFoldDB" id="A0A8S3WFI9"/>
<name>A0A8S3WFI9_PARAO</name>
<protein>
    <submittedName>
        <fullName evidence="2">(apollo) hypothetical protein</fullName>
    </submittedName>
</protein>
<dbReference type="EMBL" id="CAJQZP010000312">
    <property type="protein sequence ID" value="CAG4955970.1"/>
    <property type="molecule type" value="Genomic_DNA"/>
</dbReference>
<sequence length="92" mass="10206">MGQGVLQRLMVPEPHSSSDFKVADAVDECLHQVPFNEYRYRPIVVTSDKENGTNNSPTLFEGSSSVSFSTDCEDSKIADLSVNVKIVEIREN</sequence>
<evidence type="ECO:0000313" key="2">
    <source>
        <dbReference type="EMBL" id="CAG4955970.1"/>
    </source>
</evidence>
<feature type="region of interest" description="Disordered" evidence="1">
    <location>
        <begin position="48"/>
        <end position="68"/>
    </location>
</feature>
<evidence type="ECO:0000256" key="1">
    <source>
        <dbReference type="SAM" id="MobiDB-lite"/>
    </source>
</evidence>
<gene>
    <name evidence="2" type="ORF">PAPOLLO_LOCUS5429</name>
</gene>
<dbReference type="OrthoDB" id="10466389at2759"/>
<proteinExistence type="predicted"/>
<comment type="caution">
    <text evidence="2">The sequence shown here is derived from an EMBL/GenBank/DDBJ whole genome shotgun (WGS) entry which is preliminary data.</text>
</comment>
<organism evidence="2 3">
    <name type="scientific">Parnassius apollo</name>
    <name type="common">Apollo butterfly</name>
    <name type="synonym">Papilio apollo</name>
    <dbReference type="NCBI Taxonomy" id="110799"/>
    <lineage>
        <taxon>Eukaryota</taxon>
        <taxon>Metazoa</taxon>
        <taxon>Ecdysozoa</taxon>
        <taxon>Arthropoda</taxon>
        <taxon>Hexapoda</taxon>
        <taxon>Insecta</taxon>
        <taxon>Pterygota</taxon>
        <taxon>Neoptera</taxon>
        <taxon>Endopterygota</taxon>
        <taxon>Lepidoptera</taxon>
        <taxon>Glossata</taxon>
        <taxon>Ditrysia</taxon>
        <taxon>Papilionoidea</taxon>
        <taxon>Papilionidae</taxon>
        <taxon>Parnassiinae</taxon>
        <taxon>Parnassini</taxon>
        <taxon>Parnassius</taxon>
        <taxon>Parnassius</taxon>
    </lineage>
</organism>
<dbReference type="Proteomes" id="UP000691718">
    <property type="component" value="Unassembled WGS sequence"/>
</dbReference>
<feature type="compositionally biased region" description="Polar residues" evidence="1">
    <location>
        <begin position="52"/>
        <end position="68"/>
    </location>
</feature>
<keyword evidence="3" id="KW-1185">Reference proteome</keyword>
<accession>A0A8S3WFI9</accession>